<evidence type="ECO:0000259" key="2">
    <source>
        <dbReference type="PROSITE" id="PS51836"/>
    </source>
</evidence>
<dbReference type="EMBL" id="CAJHNH020000347">
    <property type="protein sequence ID" value="CAG5117099.1"/>
    <property type="molecule type" value="Genomic_DNA"/>
</dbReference>
<accession>A0A8S3YJD6</accession>
<evidence type="ECO:0000256" key="1">
    <source>
        <dbReference type="SAM" id="MobiDB-lite"/>
    </source>
</evidence>
<dbReference type="AlphaFoldDB" id="A0A8S3YJD6"/>
<organism evidence="3 4">
    <name type="scientific">Candidula unifasciata</name>
    <dbReference type="NCBI Taxonomy" id="100452"/>
    <lineage>
        <taxon>Eukaryota</taxon>
        <taxon>Metazoa</taxon>
        <taxon>Spiralia</taxon>
        <taxon>Lophotrochozoa</taxon>
        <taxon>Mollusca</taxon>
        <taxon>Gastropoda</taxon>
        <taxon>Heterobranchia</taxon>
        <taxon>Euthyneura</taxon>
        <taxon>Panpulmonata</taxon>
        <taxon>Eupulmonata</taxon>
        <taxon>Stylommatophora</taxon>
        <taxon>Helicina</taxon>
        <taxon>Helicoidea</taxon>
        <taxon>Geomitridae</taxon>
        <taxon>Candidula</taxon>
    </lineage>
</organism>
<dbReference type="PRINTS" id="PR02073">
    <property type="entry name" value="FOLLICULNIP1"/>
</dbReference>
<dbReference type="Pfam" id="PF14637">
    <property type="entry name" value="FNIP_M"/>
    <property type="match status" value="1"/>
</dbReference>
<dbReference type="PROSITE" id="PS51836">
    <property type="entry name" value="DENN_FNIP12"/>
    <property type="match status" value="1"/>
</dbReference>
<dbReference type="InterPro" id="IPR037545">
    <property type="entry name" value="DENN_FNIP1/2"/>
</dbReference>
<protein>
    <recommendedName>
        <fullName evidence="2">UDENN FNIP1/2-type domain-containing protein</fullName>
    </recommendedName>
</protein>
<reference evidence="3" key="1">
    <citation type="submission" date="2021-04" db="EMBL/GenBank/DDBJ databases">
        <authorList>
            <consortium name="Molecular Ecology Group"/>
        </authorList>
    </citation>
    <scope>NUCLEOTIDE SEQUENCE</scope>
</reference>
<comment type="caution">
    <text evidence="3">The sequence shown here is derived from an EMBL/GenBank/DDBJ whole genome shotgun (WGS) entry which is preliminary data.</text>
</comment>
<dbReference type="Pfam" id="PF14638">
    <property type="entry name" value="FNIP_C"/>
    <property type="match status" value="1"/>
</dbReference>
<dbReference type="PANTHER" id="PTHR21634:SF9">
    <property type="entry name" value="RE13835P"/>
    <property type="match status" value="1"/>
</dbReference>
<name>A0A8S3YJD6_9EUPU</name>
<dbReference type="GO" id="GO:0042030">
    <property type="term" value="F:ATPase inhibitor activity"/>
    <property type="evidence" value="ECO:0007669"/>
    <property type="project" value="TreeGrafter"/>
</dbReference>
<dbReference type="GO" id="GO:0005737">
    <property type="term" value="C:cytoplasm"/>
    <property type="evidence" value="ECO:0007669"/>
    <property type="project" value="UniProtKB-ARBA"/>
</dbReference>
<dbReference type="GO" id="GO:0051087">
    <property type="term" value="F:protein-folding chaperone binding"/>
    <property type="evidence" value="ECO:0007669"/>
    <property type="project" value="TreeGrafter"/>
</dbReference>
<evidence type="ECO:0000313" key="3">
    <source>
        <dbReference type="EMBL" id="CAG5117099.1"/>
    </source>
</evidence>
<dbReference type="OrthoDB" id="10051712at2759"/>
<keyword evidence="4" id="KW-1185">Reference proteome</keyword>
<feature type="region of interest" description="Disordered" evidence="1">
    <location>
        <begin position="402"/>
        <end position="442"/>
    </location>
</feature>
<gene>
    <name evidence="3" type="ORF">CUNI_LOCUS2657</name>
</gene>
<dbReference type="InterPro" id="IPR028086">
    <property type="entry name" value="FNIP_C_dom"/>
</dbReference>
<sequence length="653" mass="71919">VDALAKTHPYNPLWAQLGDLYGAIGLPLKISRTVVVGKKADVVKRFLYILSYFIRCSEVQENSDPQCLSNIVNDTHFDSSLSPTLSEKTLIDMLERSTSPIGSSAFMIRQNSNGSSGSGGLLSQKLSSMDSPWVHSRHKLDVPFEESGDNNLSKVVHNQPQVVHSSSPSKAHTSCCLERSDSGYNGANFECSCEQEPRPLTSICADNRDLVGKTSSEINRCVKVLSSAKNVFYDHEYQPHLNHVSSDLVILPSRPRSNYEPGDVMIKDISPVKSTTQTVSSNSSAGEPMGMSELLNYEPGHFPPVSCIDSSKIVESPRIERLMLASKAAAPSRFDMPDCVKVPVEPVSRSHSFSEGKVRSRLTQQLDKGLDVFDDIENKMVASSAGSPSPWLSGESRKEADSSKLFLSRQTSQDSKLQQGRPSNLGKSRPITPTELSRRRHLSSTGSIDYEAFDPMIHCKEIKIPNSLTESGQWHIKAFDRNFGHSLLAGYTDHYMSDFVLHGTSDTNFKPRLLNDLQMAVRHSVLDEPIDEAVCVIADTDSWTVEVASSKVLGMSPSGCTTWTSSQLVADLIESVVEISKLKMSAEFCLMHVEDRLQEIYFKSLMLSENLRATTTYSQRELTAMLGFESSDMPLLLAIAGTLTPVSCMEASN</sequence>
<dbReference type="InterPro" id="IPR028085">
    <property type="entry name" value="FNIP_mid_dom"/>
</dbReference>
<feature type="non-terminal residue" evidence="3">
    <location>
        <position position="1"/>
    </location>
</feature>
<dbReference type="Proteomes" id="UP000678393">
    <property type="component" value="Unassembled WGS sequence"/>
</dbReference>
<dbReference type="PANTHER" id="PTHR21634">
    <property type="entry name" value="RE13835P"/>
    <property type="match status" value="1"/>
</dbReference>
<dbReference type="InterPro" id="IPR026156">
    <property type="entry name" value="FNIP_fam"/>
</dbReference>
<proteinExistence type="predicted"/>
<feature type="compositionally biased region" description="Polar residues" evidence="1">
    <location>
        <begin position="408"/>
        <end position="426"/>
    </location>
</feature>
<feature type="domain" description="UDENN FNIP1/2-type" evidence="2">
    <location>
        <begin position="1"/>
        <end position="643"/>
    </location>
</feature>
<evidence type="ECO:0000313" key="4">
    <source>
        <dbReference type="Proteomes" id="UP000678393"/>
    </source>
</evidence>